<dbReference type="SUPFAM" id="SSF52113">
    <property type="entry name" value="BRCT domain"/>
    <property type="match status" value="4"/>
</dbReference>
<evidence type="ECO:0000256" key="1">
    <source>
        <dbReference type="ARBA" id="ARBA00022737"/>
    </source>
</evidence>
<feature type="domain" description="BRCT" evidence="3">
    <location>
        <begin position="249"/>
        <end position="337"/>
    </location>
</feature>
<organism evidence="4 5">
    <name type="scientific">Pichia kluyveri</name>
    <name type="common">Yeast</name>
    <dbReference type="NCBI Taxonomy" id="36015"/>
    <lineage>
        <taxon>Eukaryota</taxon>
        <taxon>Fungi</taxon>
        <taxon>Dikarya</taxon>
        <taxon>Ascomycota</taxon>
        <taxon>Saccharomycotina</taxon>
        <taxon>Pichiomycetes</taxon>
        <taxon>Pichiales</taxon>
        <taxon>Pichiaceae</taxon>
        <taxon>Pichia</taxon>
    </lineage>
</organism>
<protein>
    <submittedName>
        <fullName evidence="4">Protein kinase activating protein</fullName>
    </submittedName>
</protein>
<dbReference type="Pfam" id="PF00533">
    <property type="entry name" value="BRCT"/>
    <property type="match status" value="2"/>
</dbReference>
<dbReference type="PANTHER" id="PTHR13561">
    <property type="entry name" value="DNA REPLICATION REGULATOR DPB11-RELATED"/>
    <property type="match status" value="1"/>
</dbReference>
<dbReference type="GO" id="GO:0033314">
    <property type="term" value="P:mitotic DNA replication checkpoint signaling"/>
    <property type="evidence" value="ECO:0007669"/>
    <property type="project" value="TreeGrafter"/>
</dbReference>
<keyword evidence="4" id="KW-0808">Transferase</keyword>
<dbReference type="PANTHER" id="PTHR13561:SF20">
    <property type="entry name" value="DNA TOPOISOMERASE 2-BINDING PROTEIN 1"/>
    <property type="match status" value="1"/>
</dbReference>
<dbReference type="Gene3D" id="3.40.50.10190">
    <property type="entry name" value="BRCT domain"/>
    <property type="match status" value="4"/>
</dbReference>
<keyword evidence="1" id="KW-0677">Repeat</keyword>
<dbReference type="SMART" id="SM00292">
    <property type="entry name" value="BRCT"/>
    <property type="match status" value="4"/>
</dbReference>
<feature type="compositionally biased region" description="Polar residues" evidence="2">
    <location>
        <begin position="521"/>
        <end position="531"/>
    </location>
</feature>
<evidence type="ECO:0000313" key="5">
    <source>
        <dbReference type="Proteomes" id="UP001378960"/>
    </source>
</evidence>
<name>A0AAV5RD63_PICKL</name>
<dbReference type="AlphaFoldDB" id="A0AAV5RD63"/>
<dbReference type="EMBL" id="BTGB01000009">
    <property type="protein sequence ID" value="GMM48907.1"/>
    <property type="molecule type" value="Genomic_DNA"/>
</dbReference>
<accession>A0AAV5RD63</accession>
<evidence type="ECO:0000313" key="4">
    <source>
        <dbReference type="EMBL" id="GMM48907.1"/>
    </source>
</evidence>
<sequence length="617" mass="71060">MDARSRLNSDELLFSGVTFTTTDLNSKEKRQISDAVYSMGGKIKNDLTSETDVLIVGSVDTAKSKYCINNRTDVTLLYPDDLLDIYVKFKEKTNKLSIQILDDYPWPIFDSSLFCLSRLRDMENPCYEKNYISRLIHHFGGKYVASLTPRVTYLITDKREGKRYESALEWKINPIHPKWIVDCCNCQRILDPLLYDISRVKDFSQIGKNSHTKWRHVVDYGSVENNPIFDRVQKELKKIDAANQNRSLIREPLLKGFVFASYGFQEAQVQKLNQILKDNGAEFQDDYDLSITHVIIPSSFTLEQVPDKVINLKEISGTKIINEWFIERCLHYKKVMEDSWSLPLNNLFLDYSFKIHITGFTEIEHLHITKLVKNLNLTLSNELTENCDFLIANLSSLGLTKDNSPPIFNYRFNDILTSKANMTPAAITLTKKKINSAKKWDIPVLSLAFLWELAQTGILPHIIDSRWCVFAPKSLKPANNFLEYARSVSGGTFQTQVNKPRHPESDVVQVQLSSHDEEQSHIQSNYRSSPTKLPVQLPSPRKNSTKKWPKLIGTASESQLKSTSTVDDNYEFRSARRLVFDENDNNNNEKDKDKGSFVDFEDNFGIDDIPVFKKRRF</sequence>
<dbReference type="InterPro" id="IPR036420">
    <property type="entry name" value="BRCT_dom_sf"/>
</dbReference>
<keyword evidence="5" id="KW-1185">Reference proteome</keyword>
<evidence type="ECO:0000256" key="2">
    <source>
        <dbReference type="SAM" id="MobiDB-lite"/>
    </source>
</evidence>
<keyword evidence="4" id="KW-0418">Kinase</keyword>
<dbReference type="InterPro" id="IPR001357">
    <property type="entry name" value="BRCT_dom"/>
</dbReference>
<dbReference type="PROSITE" id="PS50172">
    <property type="entry name" value="BRCT"/>
    <property type="match status" value="3"/>
</dbReference>
<dbReference type="CDD" id="cd00027">
    <property type="entry name" value="BRCT"/>
    <property type="match status" value="1"/>
</dbReference>
<dbReference type="GO" id="GO:0006270">
    <property type="term" value="P:DNA replication initiation"/>
    <property type="evidence" value="ECO:0007669"/>
    <property type="project" value="TreeGrafter"/>
</dbReference>
<gene>
    <name evidence="4" type="ORF">DAPK24_055050</name>
</gene>
<dbReference type="Proteomes" id="UP001378960">
    <property type="component" value="Unassembled WGS sequence"/>
</dbReference>
<dbReference type="Pfam" id="PF12738">
    <property type="entry name" value="PTCB-BRCT"/>
    <property type="match status" value="1"/>
</dbReference>
<reference evidence="4 5" key="1">
    <citation type="journal article" date="2023" name="Elife">
        <title>Identification of key yeast species and microbe-microbe interactions impacting larval growth of Drosophila in the wild.</title>
        <authorList>
            <person name="Mure A."/>
            <person name="Sugiura Y."/>
            <person name="Maeda R."/>
            <person name="Honda K."/>
            <person name="Sakurai N."/>
            <person name="Takahashi Y."/>
            <person name="Watada M."/>
            <person name="Katoh T."/>
            <person name="Gotoh A."/>
            <person name="Gotoh Y."/>
            <person name="Taniguchi I."/>
            <person name="Nakamura K."/>
            <person name="Hayashi T."/>
            <person name="Katayama T."/>
            <person name="Uemura T."/>
            <person name="Hattori Y."/>
        </authorList>
    </citation>
    <scope>NUCLEOTIDE SEQUENCE [LARGE SCALE GENOMIC DNA]</scope>
    <source>
        <strain evidence="4 5">PK-24</strain>
    </source>
</reference>
<feature type="region of interest" description="Disordered" evidence="2">
    <location>
        <begin position="512"/>
        <end position="549"/>
    </location>
</feature>
<feature type="domain" description="BRCT" evidence="3">
    <location>
        <begin position="108"/>
        <end position="197"/>
    </location>
</feature>
<proteinExistence type="predicted"/>
<dbReference type="GO" id="GO:0007095">
    <property type="term" value="P:mitotic G2 DNA damage checkpoint signaling"/>
    <property type="evidence" value="ECO:0007669"/>
    <property type="project" value="TreeGrafter"/>
</dbReference>
<feature type="domain" description="BRCT" evidence="3">
    <location>
        <begin position="9"/>
        <end position="84"/>
    </location>
</feature>
<dbReference type="GO" id="GO:0016301">
    <property type="term" value="F:kinase activity"/>
    <property type="evidence" value="ECO:0007669"/>
    <property type="project" value="UniProtKB-KW"/>
</dbReference>
<comment type="caution">
    <text evidence="4">The sequence shown here is derived from an EMBL/GenBank/DDBJ whole genome shotgun (WGS) entry which is preliminary data.</text>
</comment>
<evidence type="ECO:0000259" key="3">
    <source>
        <dbReference type="PROSITE" id="PS50172"/>
    </source>
</evidence>